<name>A0A9P7G1L5_9AGAR</name>
<accession>A0A9P7G1L5</accession>
<feature type="region of interest" description="Disordered" evidence="1">
    <location>
        <begin position="135"/>
        <end position="155"/>
    </location>
</feature>
<reference evidence="2" key="2">
    <citation type="submission" date="2021-10" db="EMBL/GenBank/DDBJ databases">
        <title>Phylogenomics reveals ancestral predisposition of the termite-cultivated fungus Termitomyces towards a domesticated lifestyle.</title>
        <authorList>
            <person name="Auxier B."/>
            <person name="Grum-Grzhimaylo A."/>
            <person name="Cardenas M.E."/>
            <person name="Lodge J.D."/>
            <person name="Laessoe T."/>
            <person name="Pedersen O."/>
            <person name="Smith M.E."/>
            <person name="Kuyper T.W."/>
            <person name="Franco-Molano E.A."/>
            <person name="Baroni T.J."/>
            <person name="Aanen D.K."/>
        </authorList>
    </citation>
    <scope>NUCLEOTIDE SEQUENCE</scope>
    <source>
        <strain evidence="2">AP01</strain>
        <tissue evidence="2">Mycelium</tissue>
    </source>
</reference>
<comment type="caution">
    <text evidence="2">The sequence shown here is derived from an EMBL/GenBank/DDBJ whole genome shotgun (WGS) entry which is preliminary data.</text>
</comment>
<evidence type="ECO:0000313" key="3">
    <source>
        <dbReference type="Proteomes" id="UP000775547"/>
    </source>
</evidence>
<organism evidence="2 3">
    <name type="scientific">Asterophora parasitica</name>
    <dbReference type="NCBI Taxonomy" id="117018"/>
    <lineage>
        <taxon>Eukaryota</taxon>
        <taxon>Fungi</taxon>
        <taxon>Dikarya</taxon>
        <taxon>Basidiomycota</taxon>
        <taxon>Agaricomycotina</taxon>
        <taxon>Agaricomycetes</taxon>
        <taxon>Agaricomycetidae</taxon>
        <taxon>Agaricales</taxon>
        <taxon>Tricholomatineae</taxon>
        <taxon>Lyophyllaceae</taxon>
        <taxon>Asterophora</taxon>
    </lineage>
</organism>
<reference evidence="2" key="1">
    <citation type="submission" date="2020-07" db="EMBL/GenBank/DDBJ databases">
        <authorList>
            <person name="Nieuwenhuis M."/>
            <person name="Van De Peppel L.J.J."/>
        </authorList>
    </citation>
    <scope>NUCLEOTIDE SEQUENCE</scope>
    <source>
        <strain evidence="2">AP01</strain>
        <tissue evidence="2">Mycelium</tissue>
    </source>
</reference>
<evidence type="ECO:0000256" key="1">
    <source>
        <dbReference type="SAM" id="MobiDB-lite"/>
    </source>
</evidence>
<dbReference type="Proteomes" id="UP000775547">
    <property type="component" value="Unassembled WGS sequence"/>
</dbReference>
<keyword evidence="3" id="KW-1185">Reference proteome</keyword>
<protein>
    <submittedName>
        <fullName evidence="2">Uncharacterized protein</fullName>
    </submittedName>
</protein>
<evidence type="ECO:0000313" key="2">
    <source>
        <dbReference type="EMBL" id="KAG5641195.1"/>
    </source>
</evidence>
<dbReference type="EMBL" id="JABCKV010000365">
    <property type="protein sequence ID" value="KAG5641195.1"/>
    <property type="molecule type" value="Genomic_DNA"/>
</dbReference>
<proteinExistence type="predicted"/>
<gene>
    <name evidence="2" type="ORF">DXG03_005777</name>
</gene>
<dbReference type="AlphaFoldDB" id="A0A9P7G1L5"/>
<sequence>MAVFPYIRKDRLQVRRVFPHCYEMINSPKCSVAGSSCDVSAGVITSQCEERSDATSVVETLVDAPSRCTSRLWTLMQRWKTRATSLQPEEGLDRGPVLPTSIQDLACKSAAANGDAALLSITFLSFRISLTRWPMGGSSAASSEPDCQRSGSNAGCASDTASIAETLVDTPSIPAMEEPMAKSAHGNASPSDIANAC</sequence>